<dbReference type="InterPro" id="IPR038009">
    <property type="entry name" value="GlmU_C_LbH"/>
</dbReference>
<feature type="binding site" evidence="20">
    <location>
        <position position="106"/>
    </location>
    <ligand>
        <name>Mg(2+)</name>
        <dbReference type="ChEBI" id="CHEBI:18420"/>
    </ligand>
</feature>
<feature type="region of interest" description="Pyrophosphorylase" evidence="20">
    <location>
        <begin position="1"/>
        <end position="233"/>
    </location>
</feature>
<evidence type="ECO:0000256" key="18">
    <source>
        <dbReference type="ARBA" id="ARBA00048493"/>
    </source>
</evidence>
<dbReference type="UniPathway" id="UPA00973"/>
<dbReference type="SUPFAM" id="SSF53448">
    <property type="entry name" value="Nucleotide-diphospho-sugar transferases"/>
    <property type="match status" value="1"/>
</dbReference>
<comment type="pathway">
    <text evidence="2 20">Nucleotide-sugar biosynthesis; UDP-N-acetyl-alpha-D-glucosamine biosynthesis; N-acetyl-alpha-D-glucosamine 1-phosphate from alpha-D-glucosamine 6-phosphate (route II): step 2/2.</text>
</comment>
<feature type="binding site" evidence="20">
    <location>
        <position position="231"/>
    </location>
    <ligand>
        <name>Mg(2+)</name>
        <dbReference type="ChEBI" id="CHEBI:18420"/>
    </ligand>
</feature>
<comment type="cofactor">
    <cofactor evidence="20">
        <name>Mg(2+)</name>
        <dbReference type="ChEBI" id="CHEBI:18420"/>
    </cofactor>
    <text evidence="20">Binds 1 Mg(2+) ion per subunit.</text>
</comment>
<dbReference type="GO" id="GO:0005737">
    <property type="term" value="C:cytoplasm"/>
    <property type="evidence" value="ECO:0007669"/>
    <property type="project" value="UniProtKB-SubCell"/>
</dbReference>
<dbReference type="Gene3D" id="3.90.550.10">
    <property type="entry name" value="Spore Coat Polysaccharide Biosynthesis Protein SpsA, Chain A"/>
    <property type="match status" value="1"/>
</dbReference>
<comment type="function">
    <text evidence="19 20">Catalyzes the last two sequential reactions in the de novo biosynthetic pathway for UDP-N-acetylglucosamine (UDP-GlcNAc). The C-terminal domain catalyzes the transfer of acetyl group from acetyl coenzyme A to glucosamine-1-phosphate (GlcN-1-P) to produce N-acetylglucosamine-1-phosphate (GlcNAc-1-P), which is converted into UDP-GlcNAc by the transfer of uridine 5-monophosphate (from uridine 5-triphosphate), a reaction catalyzed by the N-terminal domain.</text>
</comment>
<dbReference type="UniPathway" id="UPA00113">
    <property type="reaction ID" value="UER00532"/>
</dbReference>
<feature type="binding site" evidence="20">
    <location>
        <position position="353"/>
    </location>
    <ligand>
        <name>UDP-N-acetyl-alpha-D-glucosamine</name>
        <dbReference type="ChEBI" id="CHEBI:57705"/>
    </ligand>
</feature>
<dbReference type="Pfam" id="PF00483">
    <property type="entry name" value="NTP_transferase"/>
    <property type="match status" value="1"/>
</dbReference>
<comment type="pathway">
    <text evidence="3 20">Nucleotide-sugar biosynthesis; UDP-N-acetyl-alpha-D-glucosamine biosynthesis; UDP-N-acetyl-alpha-D-glucosamine from N-acetyl-alpha-D-glucosamine 1-phosphate: step 1/1.</text>
</comment>
<keyword evidence="10 20" id="KW-0677">Repeat</keyword>
<dbReference type="AlphaFoldDB" id="A0A133PRY0"/>
<evidence type="ECO:0000256" key="5">
    <source>
        <dbReference type="ARBA" id="ARBA00007947"/>
    </source>
</evidence>
<dbReference type="GO" id="GO:0000902">
    <property type="term" value="P:cell morphogenesis"/>
    <property type="evidence" value="ECO:0007669"/>
    <property type="project" value="UniProtKB-UniRule"/>
</dbReference>
<evidence type="ECO:0000256" key="20">
    <source>
        <dbReference type="HAMAP-Rule" id="MF_01631"/>
    </source>
</evidence>
<evidence type="ECO:0000256" key="16">
    <source>
        <dbReference type="ARBA" id="ARBA00023316"/>
    </source>
</evidence>
<dbReference type="NCBIfam" id="NF010934">
    <property type="entry name" value="PRK14354.1"/>
    <property type="match status" value="1"/>
</dbReference>
<dbReference type="GO" id="GO:0000287">
    <property type="term" value="F:magnesium ion binding"/>
    <property type="evidence" value="ECO:0007669"/>
    <property type="project" value="UniProtKB-UniRule"/>
</dbReference>
<evidence type="ECO:0000256" key="10">
    <source>
        <dbReference type="ARBA" id="ARBA00022737"/>
    </source>
</evidence>
<keyword evidence="14 20" id="KW-0511">Multifunctional enzyme</keyword>
<dbReference type="GO" id="GO:0071555">
    <property type="term" value="P:cell wall organization"/>
    <property type="evidence" value="ECO:0007669"/>
    <property type="project" value="UniProtKB-KW"/>
</dbReference>
<evidence type="ECO:0000256" key="12">
    <source>
        <dbReference type="ARBA" id="ARBA00022960"/>
    </source>
</evidence>
<evidence type="ECO:0000313" key="22">
    <source>
        <dbReference type="EMBL" id="KXA31576.1"/>
    </source>
</evidence>
<dbReference type="EMBL" id="LRQE01000006">
    <property type="protein sequence ID" value="KXA31576.1"/>
    <property type="molecule type" value="Genomic_DNA"/>
</dbReference>
<feature type="binding site" evidence="20">
    <location>
        <position position="158"/>
    </location>
    <ligand>
        <name>UDP-N-acetyl-alpha-D-glucosamine</name>
        <dbReference type="ChEBI" id="CHEBI:57705"/>
    </ligand>
</feature>
<feature type="domain" description="Nucleotidyl transferase" evidence="21">
    <location>
        <begin position="4"/>
        <end position="223"/>
    </location>
</feature>
<dbReference type="InterPro" id="IPR050065">
    <property type="entry name" value="GlmU-like"/>
</dbReference>
<feature type="binding site" evidence="20">
    <location>
        <position position="425"/>
    </location>
    <ligand>
        <name>acetyl-CoA</name>
        <dbReference type="ChEBI" id="CHEBI:57288"/>
    </ligand>
</feature>
<evidence type="ECO:0000256" key="4">
    <source>
        <dbReference type="ARBA" id="ARBA00007707"/>
    </source>
</evidence>
<feature type="binding site" evidence="20">
    <location>
        <position position="379"/>
    </location>
    <ligand>
        <name>UDP-N-acetyl-alpha-D-glucosamine</name>
        <dbReference type="ChEBI" id="CHEBI:57705"/>
    </ligand>
</feature>
<comment type="catalytic activity">
    <reaction evidence="18 20">
        <text>N-acetyl-alpha-D-glucosamine 1-phosphate + UTP + H(+) = UDP-N-acetyl-alpha-D-glucosamine + diphosphate</text>
        <dbReference type="Rhea" id="RHEA:13509"/>
        <dbReference type="ChEBI" id="CHEBI:15378"/>
        <dbReference type="ChEBI" id="CHEBI:33019"/>
        <dbReference type="ChEBI" id="CHEBI:46398"/>
        <dbReference type="ChEBI" id="CHEBI:57705"/>
        <dbReference type="ChEBI" id="CHEBI:57776"/>
        <dbReference type="EC" id="2.7.7.23"/>
    </reaction>
</comment>
<dbReference type="PANTHER" id="PTHR43584">
    <property type="entry name" value="NUCLEOTIDYL TRANSFERASE"/>
    <property type="match status" value="1"/>
</dbReference>
<evidence type="ECO:0000256" key="13">
    <source>
        <dbReference type="ARBA" id="ARBA00022984"/>
    </source>
</evidence>
<evidence type="ECO:0000256" key="7">
    <source>
        <dbReference type="ARBA" id="ARBA00022679"/>
    </source>
</evidence>
<dbReference type="PATRIC" id="fig|54005.3.peg.294"/>
<dbReference type="NCBIfam" id="TIGR01173">
    <property type="entry name" value="glmU"/>
    <property type="match status" value="1"/>
</dbReference>
<feature type="binding site" evidence="20">
    <location>
        <position position="407"/>
    </location>
    <ligand>
        <name>acetyl-CoA</name>
        <dbReference type="ChEBI" id="CHEBI:57288"/>
    </ligand>
</feature>
<feature type="binding site" evidence="20">
    <location>
        <position position="143"/>
    </location>
    <ligand>
        <name>UDP-N-acetyl-alpha-D-glucosamine</name>
        <dbReference type="ChEBI" id="CHEBI:57705"/>
    </ligand>
</feature>
<comment type="catalytic activity">
    <reaction evidence="17 20">
        <text>alpha-D-glucosamine 1-phosphate + acetyl-CoA = N-acetyl-alpha-D-glucosamine 1-phosphate + CoA + H(+)</text>
        <dbReference type="Rhea" id="RHEA:13725"/>
        <dbReference type="ChEBI" id="CHEBI:15378"/>
        <dbReference type="ChEBI" id="CHEBI:57287"/>
        <dbReference type="ChEBI" id="CHEBI:57288"/>
        <dbReference type="ChEBI" id="CHEBI:57776"/>
        <dbReference type="ChEBI" id="CHEBI:58516"/>
        <dbReference type="EC" id="2.3.1.157"/>
    </reaction>
</comment>
<keyword evidence="13 20" id="KW-0573">Peptidoglycan synthesis</keyword>
<dbReference type="Proteomes" id="UP000070174">
    <property type="component" value="Unassembled WGS sequence"/>
</dbReference>
<feature type="binding site" evidence="20">
    <location>
        <begin position="82"/>
        <end position="83"/>
    </location>
    <ligand>
        <name>UDP-N-acetyl-alpha-D-glucosamine</name>
        <dbReference type="ChEBI" id="CHEBI:57705"/>
    </ligand>
</feature>
<dbReference type="CDD" id="cd02540">
    <property type="entry name" value="GT2_GlmU_N_bac"/>
    <property type="match status" value="1"/>
</dbReference>
<feature type="binding site" evidence="20">
    <location>
        <begin position="388"/>
        <end position="389"/>
    </location>
    <ligand>
        <name>acetyl-CoA</name>
        <dbReference type="ChEBI" id="CHEBI:57288"/>
    </ligand>
</feature>
<keyword evidence="9 20" id="KW-0479">Metal-binding</keyword>
<dbReference type="GO" id="GO:0008360">
    <property type="term" value="P:regulation of cell shape"/>
    <property type="evidence" value="ECO:0007669"/>
    <property type="project" value="UniProtKB-KW"/>
</dbReference>
<dbReference type="InterPro" id="IPR005835">
    <property type="entry name" value="NTP_transferase_dom"/>
</dbReference>
<dbReference type="InterPro" id="IPR011004">
    <property type="entry name" value="Trimer_LpxA-like_sf"/>
</dbReference>
<feature type="binding site" evidence="20">
    <location>
        <position position="442"/>
    </location>
    <ligand>
        <name>acetyl-CoA</name>
        <dbReference type="ChEBI" id="CHEBI:57288"/>
    </ligand>
</feature>
<evidence type="ECO:0000256" key="8">
    <source>
        <dbReference type="ARBA" id="ARBA00022695"/>
    </source>
</evidence>
<keyword evidence="12 20" id="KW-0133">Cell shape</keyword>
<dbReference type="GO" id="GO:0009252">
    <property type="term" value="P:peptidoglycan biosynthetic process"/>
    <property type="evidence" value="ECO:0007669"/>
    <property type="project" value="UniProtKB-UniRule"/>
</dbReference>
<dbReference type="SUPFAM" id="SSF51161">
    <property type="entry name" value="Trimeric LpxA-like enzymes"/>
    <property type="match status" value="1"/>
</dbReference>
<feature type="binding site" evidence="20">
    <location>
        <position position="335"/>
    </location>
    <ligand>
        <name>UDP-N-acetyl-alpha-D-glucosamine</name>
        <dbReference type="ChEBI" id="CHEBI:57705"/>
    </ligand>
</feature>
<proteinExistence type="inferred from homology"/>
<organism evidence="22">
    <name type="scientific">Peptoniphilus harei</name>
    <dbReference type="NCBI Taxonomy" id="54005"/>
    <lineage>
        <taxon>Bacteria</taxon>
        <taxon>Bacillati</taxon>
        <taxon>Bacillota</taxon>
        <taxon>Tissierellia</taxon>
        <taxon>Tissierellales</taxon>
        <taxon>Peptoniphilaceae</taxon>
        <taxon>Peptoniphilus</taxon>
    </lineage>
</organism>
<dbReference type="CDD" id="cd03353">
    <property type="entry name" value="LbH_GlmU_C"/>
    <property type="match status" value="1"/>
</dbReference>
<evidence type="ECO:0000256" key="3">
    <source>
        <dbReference type="ARBA" id="ARBA00005208"/>
    </source>
</evidence>
<keyword evidence="15 20" id="KW-0012">Acyltransferase</keyword>
<comment type="subunit">
    <text evidence="20">Homotrimer.</text>
</comment>
<feature type="binding site" evidence="20">
    <location>
        <position position="21"/>
    </location>
    <ligand>
        <name>UDP-N-acetyl-alpha-D-glucosamine</name>
        <dbReference type="ChEBI" id="CHEBI:57705"/>
    </ligand>
</feature>
<dbReference type="HAMAP" id="MF_01631">
    <property type="entry name" value="GlmU"/>
    <property type="match status" value="1"/>
</dbReference>
<evidence type="ECO:0000256" key="11">
    <source>
        <dbReference type="ARBA" id="ARBA00022842"/>
    </source>
</evidence>
<keyword evidence="11 20" id="KW-0460">Magnesium</keyword>
<evidence type="ECO:0000256" key="14">
    <source>
        <dbReference type="ARBA" id="ARBA00023268"/>
    </source>
</evidence>
<dbReference type="EC" id="2.7.7.23" evidence="20"/>
<comment type="similarity">
    <text evidence="4 20">In the C-terminal section; belongs to the transferase hexapeptide repeat family.</text>
</comment>
<evidence type="ECO:0000256" key="19">
    <source>
        <dbReference type="ARBA" id="ARBA00049628"/>
    </source>
</evidence>
<comment type="caution">
    <text evidence="22">The sequence shown here is derived from an EMBL/GenBank/DDBJ whole genome shotgun (WGS) entry which is preliminary data.</text>
</comment>
<feature type="binding site" evidence="20">
    <location>
        <position position="368"/>
    </location>
    <ligand>
        <name>UDP-N-acetyl-alpha-D-glucosamine</name>
        <dbReference type="ChEBI" id="CHEBI:57705"/>
    </ligand>
</feature>
<feature type="binding site" evidence="20">
    <location>
        <position position="173"/>
    </location>
    <ligand>
        <name>UDP-N-acetyl-alpha-D-glucosamine</name>
        <dbReference type="ChEBI" id="CHEBI:57705"/>
    </ligand>
</feature>
<comment type="caution">
    <text evidence="20">Lacks conserved residue(s) required for the propagation of feature annotation.</text>
</comment>
<dbReference type="GO" id="GO:0016020">
    <property type="term" value="C:membrane"/>
    <property type="evidence" value="ECO:0007669"/>
    <property type="project" value="GOC"/>
</dbReference>
<feature type="binding site" evidence="20">
    <location>
        <position position="231"/>
    </location>
    <ligand>
        <name>UDP-N-acetyl-alpha-D-glucosamine</name>
        <dbReference type="ChEBI" id="CHEBI:57705"/>
    </ligand>
</feature>
<dbReference type="RefSeq" id="WP_060799621.1">
    <property type="nucleotide sequence ID" value="NZ_KQ957088.1"/>
</dbReference>
<sequence length="459" mass="50628">MKVSVILAAGEGTRMKSKKPKVLHEILGRPMLFYVLNSCKHSQVEKNLVVVGHNKEKVCKAFEDEQDVEFIEQPIGDNVPYGTGYAVMNALDKIEDDDTVIILNGDTPIISNSTISCFLRYHEERNNDITVLSADMKDPTNYGRIVRDENANVVAIVEEKDASEKQKLIREINSGIFAFKGSSLKSALQKINTDNAANELYITDTLEILVKEGKRVDSFKLRDTREILGVNSRYELSIAAEILQKKINKEYMINGVGIIDPKSTYIEYGATIERDVMIYPGTRIDRKSVIKEGTEIYSSTIKNSTIGEDVLIRSSEIEDSSIGRGTTVGPYAHLRPNSHVGENCKIGNFVEVKNSNVGDGSKMSHLAYIGDADVGSGVNIGCGVVFVNYDGRDKFRAKVGDNAFIGSNANLVAPIEVEDNGYVAAGSTITKKVLKGQLSLERAPQKNIDGWVERKGFMK</sequence>
<comment type="similarity">
    <text evidence="5 20">In the N-terminal section; belongs to the N-acetylglucosamine-1-phosphate uridyltransferase family.</text>
</comment>
<dbReference type="EC" id="2.3.1.157" evidence="20"/>
<feature type="active site" description="Proton acceptor" evidence="20">
    <location>
        <position position="365"/>
    </location>
</feature>
<evidence type="ECO:0000256" key="17">
    <source>
        <dbReference type="ARBA" id="ARBA00048247"/>
    </source>
</evidence>
<evidence type="ECO:0000256" key="1">
    <source>
        <dbReference type="ARBA" id="ARBA00004496"/>
    </source>
</evidence>
<feature type="region of interest" description="Linker" evidence="20">
    <location>
        <begin position="234"/>
        <end position="254"/>
    </location>
</feature>
<dbReference type="GO" id="GO:0003977">
    <property type="term" value="F:UDP-N-acetylglucosamine diphosphorylase activity"/>
    <property type="evidence" value="ECO:0007669"/>
    <property type="project" value="UniProtKB-UniRule"/>
</dbReference>
<dbReference type="InterPro" id="IPR029044">
    <property type="entry name" value="Nucleotide-diphossugar_trans"/>
</dbReference>
<gene>
    <name evidence="20" type="primary">glmU</name>
    <name evidence="22" type="ORF">HMPREF3229_00298</name>
</gene>
<comment type="subcellular location">
    <subcellularLocation>
        <location evidence="1 20">Cytoplasm</location>
    </subcellularLocation>
</comment>
<dbReference type="GO" id="GO:0006048">
    <property type="term" value="P:UDP-N-acetylglucosamine biosynthetic process"/>
    <property type="evidence" value="ECO:0007669"/>
    <property type="project" value="UniProtKB-UniPathway"/>
</dbReference>
<dbReference type="GO" id="GO:0019134">
    <property type="term" value="F:glucosamine-1-phosphate N-acetyltransferase activity"/>
    <property type="evidence" value="ECO:0007669"/>
    <property type="project" value="UniProtKB-UniRule"/>
</dbReference>
<feature type="region of interest" description="N-acetyltransferase" evidence="20">
    <location>
        <begin position="255"/>
        <end position="459"/>
    </location>
</feature>
<evidence type="ECO:0000313" key="23">
    <source>
        <dbReference type="Proteomes" id="UP000070174"/>
    </source>
</evidence>
<evidence type="ECO:0000256" key="15">
    <source>
        <dbReference type="ARBA" id="ARBA00023315"/>
    </source>
</evidence>
<dbReference type="InterPro" id="IPR005882">
    <property type="entry name" value="Bifunctional_GlmU"/>
</dbReference>
<dbReference type="GO" id="GO:0009245">
    <property type="term" value="P:lipid A biosynthetic process"/>
    <property type="evidence" value="ECO:0007669"/>
    <property type="project" value="UniProtKB-UniRule"/>
</dbReference>
<dbReference type="PANTHER" id="PTHR43584:SF3">
    <property type="entry name" value="BIFUNCTIONAL PROTEIN GLMU"/>
    <property type="match status" value="1"/>
</dbReference>
<evidence type="ECO:0000259" key="21">
    <source>
        <dbReference type="Pfam" id="PF00483"/>
    </source>
</evidence>
<comment type="pathway">
    <text evidence="20">Bacterial outer membrane biogenesis; LPS lipid A biosynthesis.</text>
</comment>
<dbReference type="Gene3D" id="2.160.10.10">
    <property type="entry name" value="Hexapeptide repeat proteins"/>
    <property type="match status" value="1"/>
</dbReference>
<keyword evidence="6 20" id="KW-0963">Cytoplasm</keyword>
<keyword evidence="16 20" id="KW-0961">Cell wall biogenesis/degradation</keyword>
<evidence type="ECO:0000256" key="9">
    <source>
        <dbReference type="ARBA" id="ARBA00022723"/>
    </source>
</evidence>
<protein>
    <recommendedName>
        <fullName evidence="20">Bifunctional protein GlmU</fullName>
    </recommendedName>
    <domain>
        <recommendedName>
            <fullName evidence="20">UDP-N-acetylglucosamine pyrophosphorylase</fullName>
            <ecNumber evidence="20">2.7.7.23</ecNumber>
        </recommendedName>
        <alternativeName>
            <fullName evidence="20">N-acetylglucosamine-1-phosphate uridyltransferase</fullName>
        </alternativeName>
    </domain>
    <domain>
        <recommendedName>
            <fullName evidence="20">Glucosamine-1-phosphate N-acetyltransferase</fullName>
            <ecNumber evidence="20">2.3.1.157</ecNumber>
        </recommendedName>
    </domain>
</protein>
<keyword evidence="7 20" id="KW-0808">Transferase</keyword>
<accession>A0A133PRY0</accession>
<feature type="binding site" evidence="20">
    <location>
        <begin position="7"/>
        <end position="10"/>
    </location>
    <ligand>
        <name>UDP-N-acetyl-alpha-D-glucosamine</name>
        <dbReference type="ChEBI" id="CHEBI:57705"/>
    </ligand>
</feature>
<evidence type="ECO:0000256" key="6">
    <source>
        <dbReference type="ARBA" id="ARBA00022490"/>
    </source>
</evidence>
<dbReference type="InterPro" id="IPR001451">
    <property type="entry name" value="Hexapep"/>
</dbReference>
<evidence type="ECO:0000256" key="2">
    <source>
        <dbReference type="ARBA" id="ARBA00005166"/>
    </source>
</evidence>
<reference evidence="22 23" key="1">
    <citation type="submission" date="2016-01" db="EMBL/GenBank/DDBJ databases">
        <authorList>
            <person name="Oliw E.H."/>
        </authorList>
    </citation>
    <scope>NUCLEOTIDE SEQUENCE [LARGE SCALE GENOMIC DNA]</scope>
    <source>
        <strain evidence="22 23">CMW7756A</strain>
    </source>
</reference>
<keyword evidence="8 20" id="KW-0548">Nucleotidyltransferase</keyword>
<dbReference type="Pfam" id="PF14602">
    <property type="entry name" value="Hexapep_2"/>
    <property type="match status" value="1"/>
</dbReference>
<dbReference type="Pfam" id="PF00132">
    <property type="entry name" value="Hexapep"/>
    <property type="match status" value="1"/>
</dbReference>
<name>A0A133PRY0_9FIRM</name>